<proteinExistence type="inferred from homology"/>
<dbReference type="AlphaFoldDB" id="A0A559TL14"/>
<protein>
    <submittedName>
        <fullName evidence="11">Methionyl-tRNA synthetase</fullName>
    </submittedName>
</protein>
<comment type="caution">
    <text evidence="11">The sequence shown here is derived from an EMBL/GenBank/DDBJ whole genome shotgun (WGS) entry which is preliminary data.</text>
</comment>
<keyword evidence="7 9" id="KW-0030">Aminoacyl-tRNA synthetase</keyword>
<dbReference type="RefSeq" id="WP_022719431.1">
    <property type="nucleotide sequence ID" value="NZ_ATTQ01000064.1"/>
</dbReference>
<dbReference type="InterPro" id="IPR023458">
    <property type="entry name" value="Met-tRNA_ligase_1"/>
</dbReference>
<evidence type="ECO:0000313" key="12">
    <source>
        <dbReference type="Proteomes" id="UP000319824"/>
    </source>
</evidence>
<reference evidence="11 12" key="1">
    <citation type="submission" date="2019-06" db="EMBL/GenBank/DDBJ databases">
        <title>Pac Bio to generate improved reference genome sequences for organisms with transposon mutant libraries (support for FEBA project).</title>
        <authorList>
            <person name="Blow M."/>
        </authorList>
    </citation>
    <scope>NUCLEOTIDE SEQUENCE [LARGE SCALE GENOMIC DNA]</scope>
    <source>
        <strain evidence="11 12">USDA 1844</strain>
    </source>
</reference>
<feature type="domain" description="Methionyl/Leucyl tRNA synthetase" evidence="10">
    <location>
        <begin position="8"/>
        <end position="388"/>
    </location>
</feature>
<dbReference type="InterPro" id="IPR029038">
    <property type="entry name" value="MetRS_Zn"/>
</dbReference>
<dbReference type="PANTHER" id="PTHR45765:SF1">
    <property type="entry name" value="METHIONINE--TRNA LIGASE, CYTOPLASMIC"/>
    <property type="match status" value="1"/>
</dbReference>
<keyword evidence="4 9" id="KW-0547">Nucleotide-binding</keyword>
<dbReference type="PROSITE" id="PS00178">
    <property type="entry name" value="AA_TRNA_LIGASE_I"/>
    <property type="match status" value="1"/>
</dbReference>
<evidence type="ECO:0000256" key="7">
    <source>
        <dbReference type="ARBA" id="ARBA00023146"/>
    </source>
</evidence>
<dbReference type="EMBL" id="VISO01000001">
    <property type="protein sequence ID" value="TVZ75318.1"/>
    <property type="molecule type" value="Genomic_DNA"/>
</dbReference>
<dbReference type="SUPFAM" id="SSF47323">
    <property type="entry name" value="Anticodon-binding domain of a subclass of class I aminoacyl-tRNA synthetases"/>
    <property type="match status" value="1"/>
</dbReference>
<evidence type="ECO:0000256" key="4">
    <source>
        <dbReference type="ARBA" id="ARBA00022741"/>
    </source>
</evidence>
<keyword evidence="3 9" id="KW-0436">Ligase</keyword>
<dbReference type="InterPro" id="IPR015413">
    <property type="entry name" value="Methionyl/Leucyl_tRNA_Synth"/>
</dbReference>
<sequence>MPSHALTLVSVPPPTPNGDLHVGHLSGPYLGADVFCRYNRLRSQPIVSAFSSDRNQSYVVTTAERLQTEPQVLANKSHECFGHTLDLAEISFDLLGMPDQRYSSYVARHFALLKQSGALVLKNVDTFFHRPSGRYLFESYAQGRCNVCLAATKGNICENCGHPNDPLKLLDLQATGYPHEQGAFELRPVPTLVLELERYRQRIERHLETLQATMRPELAKLCDDLLSEQLRDFPITYMSDWGISAASLGLPGTVINVWAEMQPGHVYWLSEAWKNSYNFDGHPLSERNVDYVQFLGFDNSFFYTFAHLALAFAAHDAGLFAPLPTAFITNEFYQLENYKFSTSQGHLIWARDLLANHVADEVRFYLCWSNPEHQKANFTPADLRAIIDRYFHKPISTISDRLETNGLDLGMNGTPDPDVALAAKAAQRRLENAYRASSFSLRRAAQTLVDLLDWCAQLANRAESGSEHAMANFRTVLDVTVLGLAPIAPAVSSRLWRAGGHTEPMSWGEKSDFVAASPRLVAGE</sequence>
<dbReference type="PANTHER" id="PTHR45765">
    <property type="entry name" value="METHIONINE--TRNA LIGASE"/>
    <property type="match status" value="1"/>
</dbReference>
<evidence type="ECO:0000256" key="8">
    <source>
        <dbReference type="ARBA" id="ARBA00047364"/>
    </source>
</evidence>
<evidence type="ECO:0000256" key="1">
    <source>
        <dbReference type="ARBA" id="ARBA00008258"/>
    </source>
</evidence>
<dbReference type="Gene3D" id="3.40.50.620">
    <property type="entry name" value="HUPs"/>
    <property type="match status" value="1"/>
</dbReference>
<accession>A0A559TL14</accession>
<dbReference type="Pfam" id="PF09334">
    <property type="entry name" value="tRNA-synt_1g"/>
    <property type="match status" value="1"/>
</dbReference>
<gene>
    <name evidence="11" type="ORF">BCL32_0811</name>
</gene>
<evidence type="ECO:0000256" key="2">
    <source>
        <dbReference type="ARBA" id="ARBA00022490"/>
    </source>
</evidence>
<name>A0A559TL14_9HYPH</name>
<dbReference type="InterPro" id="IPR009080">
    <property type="entry name" value="tRNAsynth_Ia_anticodon-bd"/>
</dbReference>
<evidence type="ECO:0000313" key="11">
    <source>
        <dbReference type="EMBL" id="TVZ75318.1"/>
    </source>
</evidence>
<comment type="catalytic activity">
    <reaction evidence="8">
        <text>tRNA(Met) + L-methionine + ATP = L-methionyl-tRNA(Met) + AMP + diphosphate</text>
        <dbReference type="Rhea" id="RHEA:13481"/>
        <dbReference type="Rhea" id="RHEA-COMP:9667"/>
        <dbReference type="Rhea" id="RHEA-COMP:9698"/>
        <dbReference type="ChEBI" id="CHEBI:30616"/>
        <dbReference type="ChEBI" id="CHEBI:33019"/>
        <dbReference type="ChEBI" id="CHEBI:57844"/>
        <dbReference type="ChEBI" id="CHEBI:78442"/>
        <dbReference type="ChEBI" id="CHEBI:78530"/>
        <dbReference type="ChEBI" id="CHEBI:456215"/>
        <dbReference type="EC" id="6.1.1.10"/>
    </reaction>
</comment>
<dbReference type="SUPFAM" id="SSF52374">
    <property type="entry name" value="Nucleotidylyl transferase"/>
    <property type="match status" value="1"/>
</dbReference>
<dbReference type="InterPro" id="IPR014729">
    <property type="entry name" value="Rossmann-like_a/b/a_fold"/>
</dbReference>
<evidence type="ECO:0000256" key="9">
    <source>
        <dbReference type="RuleBase" id="RU363039"/>
    </source>
</evidence>
<dbReference type="GO" id="GO:0004825">
    <property type="term" value="F:methionine-tRNA ligase activity"/>
    <property type="evidence" value="ECO:0007669"/>
    <property type="project" value="UniProtKB-EC"/>
</dbReference>
<keyword evidence="6 9" id="KW-0648">Protein biosynthesis</keyword>
<dbReference type="InterPro" id="IPR001412">
    <property type="entry name" value="aa-tRNA-synth_I_CS"/>
</dbReference>
<keyword evidence="2" id="KW-0963">Cytoplasm</keyword>
<organism evidence="11 12">
    <name type="scientific">Rhizobium mongolense USDA 1844</name>
    <dbReference type="NCBI Taxonomy" id="1079460"/>
    <lineage>
        <taxon>Bacteria</taxon>
        <taxon>Pseudomonadati</taxon>
        <taxon>Pseudomonadota</taxon>
        <taxon>Alphaproteobacteria</taxon>
        <taxon>Hyphomicrobiales</taxon>
        <taxon>Rhizobiaceae</taxon>
        <taxon>Rhizobium/Agrobacterium group</taxon>
        <taxon>Rhizobium</taxon>
    </lineage>
</organism>
<comment type="similarity">
    <text evidence="1">Belongs to the class-I aminoacyl-tRNA synthetase family. MetG type 1 subfamily.</text>
</comment>
<evidence type="ECO:0000256" key="3">
    <source>
        <dbReference type="ARBA" id="ARBA00022598"/>
    </source>
</evidence>
<dbReference type="GO" id="GO:0005524">
    <property type="term" value="F:ATP binding"/>
    <property type="evidence" value="ECO:0007669"/>
    <property type="project" value="UniProtKB-KW"/>
</dbReference>
<dbReference type="Proteomes" id="UP000319824">
    <property type="component" value="Unassembled WGS sequence"/>
</dbReference>
<keyword evidence="5 9" id="KW-0067">ATP-binding</keyword>
<evidence type="ECO:0000259" key="10">
    <source>
        <dbReference type="Pfam" id="PF09334"/>
    </source>
</evidence>
<dbReference type="GO" id="GO:0005829">
    <property type="term" value="C:cytosol"/>
    <property type="evidence" value="ECO:0007669"/>
    <property type="project" value="TreeGrafter"/>
</dbReference>
<evidence type="ECO:0000256" key="6">
    <source>
        <dbReference type="ARBA" id="ARBA00022917"/>
    </source>
</evidence>
<dbReference type="Gene3D" id="2.20.28.20">
    <property type="entry name" value="Methionyl-tRNA synthetase, Zn-domain"/>
    <property type="match status" value="1"/>
</dbReference>
<dbReference type="GO" id="GO:0006431">
    <property type="term" value="P:methionyl-tRNA aminoacylation"/>
    <property type="evidence" value="ECO:0007669"/>
    <property type="project" value="TreeGrafter"/>
</dbReference>
<evidence type="ECO:0000256" key="5">
    <source>
        <dbReference type="ARBA" id="ARBA00022840"/>
    </source>
</evidence>